<dbReference type="EMBL" id="CP024087">
    <property type="protein sequence ID" value="AYF30638.1"/>
    <property type="molecule type" value="Genomic_DNA"/>
</dbReference>
<proteinExistence type="predicted"/>
<gene>
    <name evidence="1" type="ORF">CSH63_24975</name>
</gene>
<sequence>MSLHPTKTRIALLDQVRTGNVFRDSIGESYISGDRKVTYAIHEMQAAGWVALDPAGPLDYWQLTDAGREVLDAEATRYRVEFARVGRNHNVSPFGPIVSGPDHTGRLAEAIHRYAGRHLGSRFYTVDVDLAAGKGWIEGGRFGTFTVTRVGAEL</sequence>
<dbReference type="KEGG" id="mtua:CSH63_24975"/>
<organism evidence="1 2">
    <name type="scientific">Micromonospora tulbaghiae</name>
    <dbReference type="NCBI Taxonomy" id="479978"/>
    <lineage>
        <taxon>Bacteria</taxon>
        <taxon>Bacillati</taxon>
        <taxon>Actinomycetota</taxon>
        <taxon>Actinomycetes</taxon>
        <taxon>Micromonosporales</taxon>
        <taxon>Micromonosporaceae</taxon>
        <taxon>Micromonospora</taxon>
    </lineage>
</organism>
<name>A0A386WSM5_9ACTN</name>
<dbReference type="AlphaFoldDB" id="A0A386WSM5"/>
<dbReference type="RefSeq" id="WP_120572342.1">
    <property type="nucleotide sequence ID" value="NZ_CP024087.1"/>
</dbReference>
<protein>
    <submittedName>
        <fullName evidence="1">Uncharacterized protein</fullName>
    </submittedName>
</protein>
<accession>A0A386WSM5</accession>
<evidence type="ECO:0000313" key="1">
    <source>
        <dbReference type="EMBL" id="AYF30638.1"/>
    </source>
</evidence>
<evidence type="ECO:0000313" key="2">
    <source>
        <dbReference type="Proteomes" id="UP000267804"/>
    </source>
</evidence>
<dbReference type="Proteomes" id="UP000267804">
    <property type="component" value="Chromosome"/>
</dbReference>
<reference evidence="1 2" key="1">
    <citation type="submission" date="2017-10" db="EMBL/GenBank/DDBJ databases">
        <title>Integration of genomic and chemical information greatly accelerates assignment of the full stereostructure of myelolactone, a potent inhibitor of myeloma from a marine-derived Micromonospora.</title>
        <authorList>
            <person name="Kim M.C."/>
            <person name="Machado H."/>
            <person name="Jensen P.R."/>
            <person name="Fenical W."/>
        </authorList>
    </citation>
    <scope>NUCLEOTIDE SEQUENCE [LARGE SCALE GENOMIC DNA]</scope>
    <source>
        <strain evidence="1 2">CNY-010</strain>
    </source>
</reference>